<protein>
    <recommendedName>
        <fullName evidence="4">Alpha/beta hydrolase fold-3 domain-containing protein</fullName>
    </recommendedName>
</protein>
<organism evidence="5 6">
    <name type="scientific">Heterodera schachtii</name>
    <name type="common">Sugarbeet cyst nematode worm</name>
    <name type="synonym">Tylenchus schachtii</name>
    <dbReference type="NCBI Taxonomy" id="97005"/>
    <lineage>
        <taxon>Eukaryota</taxon>
        <taxon>Metazoa</taxon>
        <taxon>Ecdysozoa</taxon>
        <taxon>Nematoda</taxon>
        <taxon>Chromadorea</taxon>
        <taxon>Rhabditida</taxon>
        <taxon>Tylenchina</taxon>
        <taxon>Tylenchomorpha</taxon>
        <taxon>Tylenchoidea</taxon>
        <taxon>Heteroderidae</taxon>
        <taxon>Heteroderinae</taxon>
        <taxon>Heterodera</taxon>
    </lineage>
</organism>
<evidence type="ECO:0000256" key="1">
    <source>
        <dbReference type="ARBA" id="ARBA00022801"/>
    </source>
</evidence>
<evidence type="ECO:0000256" key="2">
    <source>
        <dbReference type="SAM" id="MobiDB-lite"/>
    </source>
</evidence>
<proteinExistence type="predicted"/>
<dbReference type="InterPro" id="IPR050300">
    <property type="entry name" value="GDXG_lipolytic_enzyme"/>
</dbReference>
<evidence type="ECO:0000313" key="6">
    <source>
        <dbReference type="Proteomes" id="UP001620645"/>
    </source>
</evidence>
<evidence type="ECO:0000256" key="3">
    <source>
        <dbReference type="SAM" id="Phobius"/>
    </source>
</evidence>
<dbReference type="Pfam" id="PF07859">
    <property type="entry name" value="Abhydrolase_3"/>
    <property type="match status" value="2"/>
</dbReference>
<keyword evidence="3" id="KW-0472">Membrane</keyword>
<dbReference type="Proteomes" id="UP001620645">
    <property type="component" value="Unassembled WGS sequence"/>
</dbReference>
<keyword evidence="3" id="KW-0812">Transmembrane</keyword>
<dbReference type="AlphaFoldDB" id="A0ABD2IGP0"/>
<dbReference type="InterPro" id="IPR013094">
    <property type="entry name" value="AB_hydrolase_3"/>
</dbReference>
<feature type="domain" description="Alpha/beta hydrolase fold-3" evidence="4">
    <location>
        <begin position="185"/>
        <end position="332"/>
    </location>
</feature>
<feature type="region of interest" description="Disordered" evidence="2">
    <location>
        <begin position="385"/>
        <end position="408"/>
    </location>
</feature>
<gene>
    <name evidence="5" type="ORF">niasHS_017397</name>
</gene>
<keyword evidence="6" id="KW-1185">Reference proteome</keyword>
<sequence>MLSFFVTSRHLYGDFLVELFSKLFCPAEANGPKGTANDKMAHYQQQQSLNKPDSFGLFLSVLSSLIGMALCWLFLFIFILLLLLVALHRPLPARIADRRKIALFEFLMRLFNEYLGSLVEIAAGHSARNKLSRALSLLTFPVFPRWLFRWLFAAHWCDVRDESIAGVPCRLYVPKGDKRRYNGAVVFIHGGGWCIGKPRYYDGALLCLSWKVGIPIISIDYSLSPEAKFPTALLQCERVIAELNKVPFSTYGIDPTKIALMGDSAGANLCAVICQRYLKARKGPTIRCQILVYPLIHMLNFRSPSYRHFYQSYPGTGLLNPNLLIRWCLMYLGIDPSQRNIRKIAQNRHLSKQILEDEELMALIDERNLPPGMPGEEERMCGVEGEEKGRETQRNGRSKHNKIKEEALPEDDELSKKMAPFLTNPDICPLVGKNLEGLCPAMICTAGVDILRDEGILYAQRLRQFGVAVEWKHYEYAYHGILNMCKSRQRLRILTDISEYLQRTLIDS</sequence>
<dbReference type="InterPro" id="IPR029058">
    <property type="entry name" value="AB_hydrolase_fold"/>
</dbReference>
<reference evidence="5 6" key="1">
    <citation type="submission" date="2024-10" db="EMBL/GenBank/DDBJ databases">
        <authorList>
            <person name="Kim D."/>
        </authorList>
    </citation>
    <scope>NUCLEOTIDE SEQUENCE [LARGE SCALE GENOMIC DNA]</scope>
    <source>
        <strain evidence="5">Taebaek</strain>
    </source>
</reference>
<keyword evidence="1" id="KW-0378">Hydrolase</keyword>
<keyword evidence="3" id="KW-1133">Transmembrane helix</keyword>
<evidence type="ECO:0000313" key="5">
    <source>
        <dbReference type="EMBL" id="KAL3072423.1"/>
    </source>
</evidence>
<feature type="transmembrane region" description="Helical" evidence="3">
    <location>
        <begin position="57"/>
        <end position="85"/>
    </location>
</feature>
<feature type="compositionally biased region" description="Basic and acidic residues" evidence="2">
    <location>
        <begin position="385"/>
        <end position="394"/>
    </location>
</feature>
<dbReference type="Gene3D" id="3.40.50.1820">
    <property type="entry name" value="alpha/beta hydrolase"/>
    <property type="match status" value="2"/>
</dbReference>
<evidence type="ECO:0000259" key="4">
    <source>
        <dbReference type="Pfam" id="PF07859"/>
    </source>
</evidence>
<accession>A0ABD2IGP0</accession>
<name>A0ABD2IGP0_HETSC</name>
<comment type="caution">
    <text evidence="5">The sequence shown here is derived from an EMBL/GenBank/DDBJ whole genome shotgun (WGS) entry which is preliminary data.</text>
</comment>
<dbReference type="PANTHER" id="PTHR48081:SF8">
    <property type="entry name" value="ALPHA_BETA HYDROLASE FOLD-3 DOMAIN-CONTAINING PROTEIN-RELATED"/>
    <property type="match status" value="1"/>
</dbReference>
<dbReference type="EMBL" id="JBICCN010000373">
    <property type="protein sequence ID" value="KAL3072423.1"/>
    <property type="molecule type" value="Genomic_DNA"/>
</dbReference>
<dbReference type="SUPFAM" id="SSF53474">
    <property type="entry name" value="alpha/beta-Hydrolases"/>
    <property type="match status" value="1"/>
</dbReference>
<dbReference type="GO" id="GO:0016787">
    <property type="term" value="F:hydrolase activity"/>
    <property type="evidence" value="ECO:0007669"/>
    <property type="project" value="UniProtKB-KW"/>
</dbReference>
<feature type="domain" description="Alpha/beta hydrolase fold-3" evidence="4">
    <location>
        <begin position="422"/>
        <end position="482"/>
    </location>
</feature>
<dbReference type="PANTHER" id="PTHR48081">
    <property type="entry name" value="AB HYDROLASE SUPERFAMILY PROTEIN C4A8.06C"/>
    <property type="match status" value="1"/>
</dbReference>